<keyword evidence="1" id="KW-1133">Transmembrane helix</keyword>
<keyword evidence="4" id="KW-1185">Reference proteome</keyword>
<keyword evidence="1" id="KW-0812">Transmembrane</keyword>
<proteinExistence type="predicted"/>
<dbReference type="Pfam" id="PF07331">
    <property type="entry name" value="TctB"/>
    <property type="match status" value="1"/>
</dbReference>
<gene>
    <name evidence="3" type="ORF">ISU02_08445</name>
</gene>
<comment type="caution">
    <text evidence="3">The sequence shown here is derived from an EMBL/GenBank/DDBJ whole genome shotgun (WGS) entry which is preliminary data.</text>
</comment>
<organism evidence="3 4">
    <name type="scientific">Fusibacter ferrireducens</name>
    <dbReference type="NCBI Taxonomy" id="2785058"/>
    <lineage>
        <taxon>Bacteria</taxon>
        <taxon>Bacillati</taxon>
        <taxon>Bacillota</taxon>
        <taxon>Clostridia</taxon>
        <taxon>Eubacteriales</taxon>
        <taxon>Eubacteriales Family XII. Incertae Sedis</taxon>
        <taxon>Fusibacter</taxon>
    </lineage>
</organism>
<feature type="domain" description="DUF1468" evidence="2">
    <location>
        <begin position="23"/>
        <end position="173"/>
    </location>
</feature>
<keyword evidence="1" id="KW-0472">Membrane</keyword>
<dbReference type="RefSeq" id="WP_194701375.1">
    <property type="nucleotide sequence ID" value="NZ_JADKNH010000004.1"/>
</dbReference>
<dbReference type="EMBL" id="JADKNH010000004">
    <property type="protein sequence ID" value="MBF4693147.1"/>
    <property type="molecule type" value="Genomic_DNA"/>
</dbReference>
<dbReference type="InterPro" id="IPR009936">
    <property type="entry name" value="DUF1468"/>
</dbReference>
<name>A0ABR9ZRR3_9FIRM</name>
<accession>A0ABR9ZRR3</accession>
<sequence length="182" mass="20562">MTKKIDVFISLIIRGFYTYSDIVLGFIIVAVSAGLYMNTSHLKVSAQSITPMDSAQFVPKLTFGILIFLGIIILLQGVKKIKENKKALPEGEQLIAAIIGFKRATIALTSIALFILLMTRISFIIAAILYLMFNMYFMVERRGWKHKTYFITAVIVSISLYYLFNRFIYVKLPLGFLKGVIG</sequence>
<protein>
    <submittedName>
        <fullName evidence="3">Tripartite tricarboxylate transporter TctB family protein</fullName>
    </submittedName>
</protein>
<evidence type="ECO:0000256" key="1">
    <source>
        <dbReference type="SAM" id="Phobius"/>
    </source>
</evidence>
<dbReference type="Proteomes" id="UP000614200">
    <property type="component" value="Unassembled WGS sequence"/>
</dbReference>
<evidence type="ECO:0000313" key="3">
    <source>
        <dbReference type="EMBL" id="MBF4693147.1"/>
    </source>
</evidence>
<feature type="transmembrane region" description="Helical" evidence="1">
    <location>
        <begin position="149"/>
        <end position="169"/>
    </location>
</feature>
<evidence type="ECO:0000313" key="4">
    <source>
        <dbReference type="Proteomes" id="UP000614200"/>
    </source>
</evidence>
<feature type="transmembrane region" description="Helical" evidence="1">
    <location>
        <begin position="121"/>
        <end position="137"/>
    </location>
</feature>
<feature type="transmembrane region" description="Helical" evidence="1">
    <location>
        <begin position="57"/>
        <end position="75"/>
    </location>
</feature>
<evidence type="ECO:0000259" key="2">
    <source>
        <dbReference type="Pfam" id="PF07331"/>
    </source>
</evidence>
<feature type="transmembrane region" description="Helical" evidence="1">
    <location>
        <begin position="12"/>
        <end position="37"/>
    </location>
</feature>
<reference evidence="3 4" key="1">
    <citation type="submission" date="2020-11" db="EMBL/GenBank/DDBJ databases">
        <title>Fusibacter basophilias sp. nov.</title>
        <authorList>
            <person name="Qiu D."/>
        </authorList>
    </citation>
    <scope>NUCLEOTIDE SEQUENCE [LARGE SCALE GENOMIC DNA]</scope>
    <source>
        <strain evidence="3 4">Q10-2</strain>
    </source>
</reference>